<proteinExistence type="predicted"/>
<dbReference type="Pfam" id="PF13439">
    <property type="entry name" value="Glyco_transf_4"/>
    <property type="match status" value="1"/>
</dbReference>
<dbReference type="PANTHER" id="PTHR45947:SF3">
    <property type="entry name" value="SULFOQUINOVOSYL TRANSFERASE SQD2"/>
    <property type="match status" value="1"/>
</dbReference>
<reference evidence="6 7" key="1">
    <citation type="journal article" date="2013" name="ISME J.">
        <title>A metabolic model for members of the genus Tetrasphaera involved in enhanced biological phosphorus removal.</title>
        <authorList>
            <person name="Kristiansen R."/>
            <person name="Nguyen H.T.T."/>
            <person name="Saunders A.M."/>
            <person name="Nielsen J.L."/>
            <person name="Wimmer R."/>
            <person name="Le V.Q."/>
            <person name="McIlroy S.J."/>
            <person name="Petrovski S."/>
            <person name="Seviour R.J."/>
            <person name="Calteau A."/>
            <person name="Nielsen K.L."/>
            <person name="Nielsen P.H."/>
        </authorList>
    </citation>
    <scope>NUCLEOTIDE SEQUENCE [LARGE SCALE GENOMIC DNA]</scope>
    <source>
        <strain evidence="6 7">T1-X7</strain>
    </source>
</reference>
<dbReference type="Pfam" id="PF00534">
    <property type="entry name" value="Glycos_transf_1"/>
    <property type="match status" value="1"/>
</dbReference>
<organism evidence="6 7">
    <name type="scientific">Nostocoides japonicum T1-X7</name>
    <dbReference type="NCBI Taxonomy" id="1194083"/>
    <lineage>
        <taxon>Bacteria</taxon>
        <taxon>Bacillati</taxon>
        <taxon>Actinomycetota</taxon>
        <taxon>Actinomycetes</taxon>
        <taxon>Micrococcales</taxon>
        <taxon>Intrasporangiaceae</taxon>
        <taxon>Nostocoides</taxon>
    </lineage>
</organism>
<evidence type="ECO:0000259" key="5">
    <source>
        <dbReference type="Pfam" id="PF13439"/>
    </source>
</evidence>
<evidence type="ECO:0000313" key="6">
    <source>
        <dbReference type="EMBL" id="CCH76454.1"/>
    </source>
</evidence>
<feature type="domain" description="Glycosyl transferase family 1" evidence="4">
    <location>
        <begin position="202"/>
        <end position="345"/>
    </location>
</feature>
<dbReference type="RefSeq" id="WP_235432406.1">
    <property type="nucleotide sequence ID" value="NZ_HF570958.1"/>
</dbReference>
<dbReference type="InterPro" id="IPR001296">
    <property type="entry name" value="Glyco_trans_1"/>
</dbReference>
<dbReference type="PANTHER" id="PTHR45947">
    <property type="entry name" value="SULFOQUINOVOSYL TRANSFERASE SQD2"/>
    <property type="match status" value="1"/>
</dbReference>
<dbReference type="Proteomes" id="UP000035721">
    <property type="component" value="Unassembled WGS sequence"/>
</dbReference>
<comment type="caution">
    <text evidence="6">The sequence shown here is derived from an EMBL/GenBank/DDBJ whole genome shotgun (WGS) entry which is preliminary data.</text>
</comment>
<dbReference type="GO" id="GO:0016758">
    <property type="term" value="F:hexosyltransferase activity"/>
    <property type="evidence" value="ECO:0007669"/>
    <property type="project" value="TreeGrafter"/>
</dbReference>
<evidence type="ECO:0000313" key="7">
    <source>
        <dbReference type="Proteomes" id="UP000035721"/>
    </source>
</evidence>
<keyword evidence="3" id="KW-0808">Transferase</keyword>
<dbReference type="SUPFAM" id="SSF53756">
    <property type="entry name" value="UDP-Glycosyltransferase/glycogen phosphorylase"/>
    <property type="match status" value="1"/>
</dbReference>
<dbReference type="InterPro" id="IPR028098">
    <property type="entry name" value="Glyco_trans_4-like_N"/>
</dbReference>
<keyword evidence="7" id="KW-1185">Reference proteome</keyword>
<dbReference type="CDD" id="cd03801">
    <property type="entry name" value="GT4_PimA-like"/>
    <property type="match status" value="1"/>
</dbReference>
<evidence type="ECO:0000259" key="4">
    <source>
        <dbReference type="Pfam" id="PF00534"/>
    </source>
</evidence>
<dbReference type="Gene3D" id="3.40.50.2000">
    <property type="entry name" value="Glycogen Phosphorylase B"/>
    <property type="match status" value="2"/>
</dbReference>
<dbReference type="GO" id="GO:1901137">
    <property type="term" value="P:carbohydrate derivative biosynthetic process"/>
    <property type="evidence" value="ECO:0007669"/>
    <property type="project" value="UniProtKB-ARBA"/>
</dbReference>
<keyword evidence="2" id="KW-0328">Glycosyltransferase</keyword>
<name>A0A077LWS3_9MICO</name>
<accession>A0A077LWS3</accession>
<feature type="domain" description="Glycosyltransferase subfamily 4-like N-terminal" evidence="5">
    <location>
        <begin position="15"/>
        <end position="180"/>
    </location>
</feature>
<dbReference type="EMBL" id="CAJB01000033">
    <property type="protein sequence ID" value="CCH76454.1"/>
    <property type="molecule type" value="Genomic_DNA"/>
</dbReference>
<evidence type="ECO:0000256" key="2">
    <source>
        <dbReference type="ARBA" id="ARBA00022676"/>
    </source>
</evidence>
<gene>
    <name evidence="6" type="ORF">BN12_1280008</name>
</gene>
<evidence type="ECO:0000256" key="1">
    <source>
        <dbReference type="ARBA" id="ARBA00021292"/>
    </source>
</evidence>
<evidence type="ECO:0000256" key="3">
    <source>
        <dbReference type="ARBA" id="ARBA00022679"/>
    </source>
</evidence>
<dbReference type="AlphaFoldDB" id="A0A077LWS3"/>
<dbReference type="InterPro" id="IPR050194">
    <property type="entry name" value="Glycosyltransferase_grp1"/>
</dbReference>
<sequence>MKVAILSDCYLPRLGGIEVQVHDLATRLVTAGHAAEVFTATAGPAGERGGHVEVIDGVRVHRMAIPLPGGVPVNPLAPPEVARRLREGGFDVAHVQMGVVSPFATDMARVALSVGLPTAVTWHCVLGVSRPLFAALGSARRWARSGAALSAVSSMAAARVADIAGGADVRVLGDGIDAARWAPSVPRMPSADGVVRVTSALRLARRKRPGAIVDVLDRARRLLPADVGLEAHVFGDGPQRPVLQSRLRARGMSSWVHLRGRVSREELREAHHGADAYLSPARLEAFGIAALEARTAGLPVVARAGTGVEDFVTDGVGGLLADDDEGLARALVRLATDTDLRVAIARHNATVPPPQDWPAVVEATLAEYRRAGAP</sequence>
<protein>
    <recommendedName>
        <fullName evidence="1">D-inositol 3-phosphate glycosyltransferase</fullName>
    </recommendedName>
</protein>
<dbReference type="STRING" id="1194083.BN12_1280008"/>